<sequence>MAAVDAHITNSYPSLQFPGFGGVDAVMTPHIVHTAVTSHIPVVLHLLCREQGPACTRGSARVPGTGNKAPYCESWEPLTCFWGRTSARVPRSQGQRLIHVKGH</sequence>
<reference evidence="1" key="1">
    <citation type="thesis" date="2020" institute="ProQuest LLC" country="789 East Eisenhower Parkway, Ann Arbor, MI, USA">
        <title>Comparative Genomics and Chromosome Evolution.</title>
        <authorList>
            <person name="Mudd A.B."/>
        </authorList>
    </citation>
    <scope>NUCLEOTIDE SEQUENCE</scope>
    <source>
        <strain evidence="1">237g6f4</strain>
        <tissue evidence="1">Blood</tissue>
    </source>
</reference>
<comment type="caution">
    <text evidence="1">The sequence shown here is derived from an EMBL/GenBank/DDBJ whole genome shotgun (WGS) entry which is preliminary data.</text>
</comment>
<evidence type="ECO:0000313" key="2">
    <source>
        <dbReference type="Proteomes" id="UP000824782"/>
    </source>
</evidence>
<gene>
    <name evidence="1" type="ORF">GDO81_024591</name>
</gene>
<protein>
    <submittedName>
        <fullName evidence="1">Uncharacterized protein</fullName>
    </submittedName>
</protein>
<proteinExistence type="predicted"/>
<dbReference type="EMBL" id="WNYA01030685">
    <property type="protein sequence ID" value="KAG8537395.1"/>
    <property type="molecule type" value="Genomic_DNA"/>
</dbReference>
<organism evidence="1 2">
    <name type="scientific">Engystomops pustulosus</name>
    <name type="common">Tungara frog</name>
    <name type="synonym">Physalaemus pustulosus</name>
    <dbReference type="NCBI Taxonomy" id="76066"/>
    <lineage>
        <taxon>Eukaryota</taxon>
        <taxon>Metazoa</taxon>
        <taxon>Chordata</taxon>
        <taxon>Craniata</taxon>
        <taxon>Vertebrata</taxon>
        <taxon>Euteleostomi</taxon>
        <taxon>Amphibia</taxon>
        <taxon>Batrachia</taxon>
        <taxon>Anura</taxon>
        <taxon>Neobatrachia</taxon>
        <taxon>Hyloidea</taxon>
        <taxon>Leptodactylidae</taxon>
        <taxon>Leiuperinae</taxon>
        <taxon>Engystomops</taxon>
    </lineage>
</organism>
<accession>A0AAV6YQZ5</accession>
<dbReference type="AlphaFoldDB" id="A0AAV6YQZ5"/>
<keyword evidence="2" id="KW-1185">Reference proteome</keyword>
<name>A0AAV6YQZ5_ENGPU</name>
<evidence type="ECO:0000313" key="1">
    <source>
        <dbReference type="EMBL" id="KAG8537395.1"/>
    </source>
</evidence>
<dbReference type="Proteomes" id="UP000824782">
    <property type="component" value="Unassembled WGS sequence"/>
</dbReference>